<evidence type="ECO:0000256" key="1">
    <source>
        <dbReference type="SAM" id="SignalP"/>
    </source>
</evidence>
<gene>
    <name evidence="2" type="ORF">DGI_1413</name>
</gene>
<dbReference type="PATRIC" id="fig|1121448.10.peg.1408"/>
<dbReference type="eggNOG" id="ENOG503004T">
    <property type="taxonomic scope" value="Bacteria"/>
</dbReference>
<feature type="chain" id="PRO_5004588278" description="Lipoprotein" evidence="1">
    <location>
        <begin position="29"/>
        <end position="415"/>
    </location>
</feature>
<dbReference type="STRING" id="1121448.DGI_1413"/>
<dbReference type="AlphaFoldDB" id="T2GAQ5"/>
<dbReference type="EMBL" id="CP006585">
    <property type="protein sequence ID" value="AGW13259.1"/>
    <property type="molecule type" value="Genomic_DNA"/>
</dbReference>
<keyword evidence="3" id="KW-1185">Reference proteome</keyword>
<accession>T2GAQ5</accession>
<reference evidence="3" key="2">
    <citation type="submission" date="2013-07" db="EMBL/GenBank/DDBJ databases">
        <authorList>
            <person name="Morais-Silva F.O."/>
            <person name="Rezende A.M."/>
            <person name="Pimentel C."/>
            <person name="Resende D.M."/>
            <person name="Santos C.I."/>
            <person name="Clemente C."/>
            <person name="de Oliveira L.M."/>
            <person name="da Silva S.M."/>
            <person name="Costa D.A."/>
            <person name="Varela-Raposo A."/>
            <person name="Horacio E.C.A."/>
            <person name="Matos M."/>
            <person name="Flores O."/>
            <person name="Ruiz J.C."/>
            <person name="Rodrigues-Pousada C."/>
        </authorList>
    </citation>
    <scope>NUCLEOTIDE SEQUENCE [LARGE SCALE GENOMIC DNA]</scope>
    <source>
        <strain evidence="3">ATCC 19364 / DSM 1382 / NCIMB 9332 / VKM B-1759</strain>
    </source>
</reference>
<organism evidence="2 3">
    <name type="scientific">Megalodesulfovibrio gigas (strain ATCC 19364 / DSM 1382 / NCIMB 9332 / VKM B-1759)</name>
    <name type="common">Desulfovibrio gigas</name>
    <dbReference type="NCBI Taxonomy" id="1121448"/>
    <lineage>
        <taxon>Bacteria</taxon>
        <taxon>Pseudomonadati</taxon>
        <taxon>Thermodesulfobacteriota</taxon>
        <taxon>Desulfovibrionia</taxon>
        <taxon>Desulfovibrionales</taxon>
        <taxon>Desulfovibrionaceae</taxon>
        <taxon>Megalodesulfovibrio</taxon>
    </lineage>
</organism>
<reference evidence="2 3" key="1">
    <citation type="journal article" date="2013" name="J. Bacteriol.">
        <title>Roles of HynAB and Ech, the only two hydrogenases found in the model sulfate reducer Desulfovibrio gigas.</title>
        <authorList>
            <person name="Morais-Silva F.O."/>
            <person name="Santos C.I."/>
            <person name="Rodrigues R."/>
            <person name="Pereira I.A."/>
            <person name="Rodrigues-Pousada C."/>
        </authorList>
    </citation>
    <scope>NUCLEOTIDE SEQUENCE [LARGE SCALE GENOMIC DNA]</scope>
    <source>
        <strain evidence="3">ATCC 19364 / DSM 1382 / NCIMB 9332 / VKM B-1759</strain>
    </source>
</reference>
<evidence type="ECO:0000313" key="2">
    <source>
        <dbReference type="EMBL" id="AGW13259.1"/>
    </source>
</evidence>
<dbReference type="KEGG" id="dgg:DGI_1413"/>
<dbReference type="Proteomes" id="UP000016587">
    <property type="component" value="Chromosome"/>
</dbReference>
<feature type="signal peptide" evidence="1">
    <location>
        <begin position="1"/>
        <end position="28"/>
    </location>
</feature>
<sequence>MLLRMKQWNLLVALAVCMGMLMAAQAGAKSAFEMPVTLKASALLPEATRKGPLHTVDEVVHNDGYLNIYTVKSPLGEFKAESTAELLIRIHEIYAMDAMDKLSSSKAFGDALVQGGKDMVGTVAGTITDPLGTITGTFSGVGKMFQRAGDRLAGNGGGKYDDNMAASVSGYAGAKREYAKAFGVDPYTSNEAVQSRLDRLAQAGFMANLTTTAAKAAIPGGVGLAVSAVSGVGTLKDIDVAMPPADMRRANKEKLEKMGVSKEMTEMFIKNEAFTPVQQSLLVAALADMQGVAGRDAFVHFAIPTSDERLAFFRQRMARMYANYHLNVEPLERFEAVGQFIAAKTARGNRLMLFPLDYLLWTPQADNLLRFFTEDGKKVGGKVMELRLGGMASPEAKKQIQALGWKVIELREFMK</sequence>
<dbReference type="OrthoDB" id="179504at2"/>
<evidence type="ECO:0008006" key="4">
    <source>
        <dbReference type="Google" id="ProtNLM"/>
    </source>
</evidence>
<proteinExistence type="predicted"/>
<keyword evidence="1" id="KW-0732">Signal</keyword>
<dbReference type="RefSeq" id="WP_021760056.1">
    <property type="nucleotide sequence ID" value="NC_022444.1"/>
</dbReference>
<protein>
    <recommendedName>
        <fullName evidence="4">Lipoprotein</fullName>
    </recommendedName>
</protein>
<name>T2GAQ5_MEGG1</name>
<dbReference type="HOGENOM" id="CLU_054177_0_0_7"/>
<evidence type="ECO:0000313" key="3">
    <source>
        <dbReference type="Proteomes" id="UP000016587"/>
    </source>
</evidence>